<accession>A0A839GIC6</accession>
<sequence length="397" mass="42697">MQLSKVAAFGLSAVLLVGFTQCQEAKKEENTQAAAPAIAADPEEAVQTDTVEAKMVYIPGGKFKMGSDDPAFADAQPVHEVELDGFWMDEHEVTNAEFAAFVKATGYKTIAERQPNPADFPGVPAEYVVAGSGVFTPPASAVALDNPMQWWKYVAGASWKNPKGPNSTINGQPNKPAVHISYEDAAAYAKWAGKRLPTEAEWEYAARAGKEGTTYYWGNELKPDGNWVANIYQGNFPNQNAKEDGFASAAPVKSFPPNAFGLYDMDGNVWEWTSDFYTPNYYAQSPKKNPKGPEASYDPEEPGIVKRVQRGGSFLCSDQYCIRYKAGSRGKGEVTSASDNLGFRCVKDGPGPGEQANTQTGKSGNGNGALTSGKKAAFCVNPKMTKAQMMASAVGQK</sequence>
<comment type="caution">
    <text evidence="3">The sequence shown here is derived from an EMBL/GenBank/DDBJ whole genome shotgun (WGS) entry which is preliminary data.</text>
</comment>
<dbReference type="Gene3D" id="3.90.1580.10">
    <property type="entry name" value="paralog of FGE (formylglycine-generating enzyme)"/>
    <property type="match status" value="1"/>
</dbReference>
<keyword evidence="4" id="KW-1185">Reference proteome</keyword>
<name>A0A839GIC6_9BACT</name>
<dbReference type="InterPro" id="IPR051043">
    <property type="entry name" value="Sulfatase_Mod_Factor_Kinase"/>
</dbReference>
<evidence type="ECO:0000313" key="4">
    <source>
        <dbReference type="Proteomes" id="UP000563094"/>
    </source>
</evidence>
<feature type="region of interest" description="Disordered" evidence="1">
    <location>
        <begin position="346"/>
        <end position="371"/>
    </location>
</feature>
<dbReference type="Proteomes" id="UP000563094">
    <property type="component" value="Unassembled WGS sequence"/>
</dbReference>
<dbReference type="EMBL" id="JACJIQ010000014">
    <property type="protein sequence ID" value="MBA9078622.1"/>
    <property type="molecule type" value="Genomic_DNA"/>
</dbReference>
<dbReference type="PANTHER" id="PTHR23150:SF19">
    <property type="entry name" value="FORMYLGLYCINE-GENERATING ENZYME"/>
    <property type="match status" value="1"/>
</dbReference>
<feature type="domain" description="Sulfatase-modifying factor enzyme-like" evidence="2">
    <location>
        <begin position="53"/>
        <end position="347"/>
    </location>
</feature>
<dbReference type="AlphaFoldDB" id="A0A839GIC6"/>
<gene>
    <name evidence="3" type="ORF">FHS90_003352</name>
</gene>
<organism evidence="3 4">
    <name type="scientific">Rufibacter quisquiliarum</name>
    <dbReference type="NCBI Taxonomy" id="1549639"/>
    <lineage>
        <taxon>Bacteria</taxon>
        <taxon>Pseudomonadati</taxon>
        <taxon>Bacteroidota</taxon>
        <taxon>Cytophagia</taxon>
        <taxon>Cytophagales</taxon>
        <taxon>Hymenobacteraceae</taxon>
        <taxon>Rufibacter</taxon>
    </lineage>
</organism>
<dbReference type="InterPro" id="IPR005532">
    <property type="entry name" value="SUMF_dom"/>
</dbReference>
<dbReference type="GO" id="GO:0120147">
    <property type="term" value="F:formylglycine-generating oxidase activity"/>
    <property type="evidence" value="ECO:0007669"/>
    <property type="project" value="TreeGrafter"/>
</dbReference>
<dbReference type="RefSeq" id="WP_182513773.1">
    <property type="nucleotide sequence ID" value="NZ_JACJIQ010000014.1"/>
</dbReference>
<dbReference type="Pfam" id="PF03781">
    <property type="entry name" value="FGE-sulfatase"/>
    <property type="match status" value="1"/>
</dbReference>
<dbReference type="SUPFAM" id="SSF56436">
    <property type="entry name" value="C-type lectin-like"/>
    <property type="match status" value="1"/>
</dbReference>
<evidence type="ECO:0000313" key="3">
    <source>
        <dbReference type="EMBL" id="MBA9078622.1"/>
    </source>
</evidence>
<proteinExistence type="predicted"/>
<protein>
    <submittedName>
        <fullName evidence="3">Formylglycine-generating enzyme required for sulfatase activity</fullName>
    </submittedName>
</protein>
<dbReference type="InterPro" id="IPR016187">
    <property type="entry name" value="CTDL_fold"/>
</dbReference>
<dbReference type="InterPro" id="IPR042095">
    <property type="entry name" value="SUMF_sf"/>
</dbReference>
<evidence type="ECO:0000256" key="1">
    <source>
        <dbReference type="SAM" id="MobiDB-lite"/>
    </source>
</evidence>
<evidence type="ECO:0000259" key="2">
    <source>
        <dbReference type="Pfam" id="PF03781"/>
    </source>
</evidence>
<reference evidence="3 4" key="1">
    <citation type="submission" date="2020-08" db="EMBL/GenBank/DDBJ databases">
        <title>Genomic Encyclopedia of Type Strains, Phase IV (KMG-IV): sequencing the most valuable type-strain genomes for metagenomic binning, comparative biology and taxonomic classification.</title>
        <authorList>
            <person name="Goeker M."/>
        </authorList>
    </citation>
    <scope>NUCLEOTIDE SEQUENCE [LARGE SCALE GENOMIC DNA]</scope>
    <source>
        <strain evidence="3 4">DSM 29854</strain>
    </source>
</reference>
<dbReference type="PANTHER" id="PTHR23150">
    <property type="entry name" value="SULFATASE MODIFYING FACTOR 1, 2"/>
    <property type="match status" value="1"/>
</dbReference>